<dbReference type="InterPro" id="IPR050081">
    <property type="entry name" value="Ile-tRNA_ligase"/>
</dbReference>
<evidence type="ECO:0000256" key="2">
    <source>
        <dbReference type="ARBA" id="ARBA00022741"/>
    </source>
</evidence>
<protein>
    <recommendedName>
        <fullName evidence="11">Isoleucyl-tRNA synthetase</fullName>
    </recommendedName>
</protein>
<dbReference type="CDD" id="cd07960">
    <property type="entry name" value="Anticodon_Ia_Ile_BEm"/>
    <property type="match status" value="1"/>
</dbReference>
<evidence type="ECO:0000313" key="9">
    <source>
        <dbReference type="EMBL" id="OWM74082.1"/>
    </source>
</evidence>
<dbReference type="InterPro" id="IPR013155">
    <property type="entry name" value="M/V/L/I-tRNA-synth_anticd-bd"/>
</dbReference>
<dbReference type="InterPro" id="IPR014729">
    <property type="entry name" value="Rossmann-like_a/b/a_fold"/>
</dbReference>
<dbReference type="GO" id="GO:0000049">
    <property type="term" value="F:tRNA binding"/>
    <property type="evidence" value="ECO:0007669"/>
    <property type="project" value="InterPro"/>
</dbReference>
<evidence type="ECO:0000256" key="3">
    <source>
        <dbReference type="ARBA" id="ARBA00022840"/>
    </source>
</evidence>
<dbReference type="SUPFAM" id="SSF52374">
    <property type="entry name" value="Nucleotidylyl transferase"/>
    <property type="match status" value="1"/>
</dbReference>
<evidence type="ECO:0000256" key="1">
    <source>
        <dbReference type="ARBA" id="ARBA00022598"/>
    </source>
</evidence>
<name>A0A218WQ07_PUNGR</name>
<proteinExistence type="predicted"/>
<evidence type="ECO:0000256" key="5">
    <source>
        <dbReference type="ARBA" id="ARBA00023146"/>
    </source>
</evidence>
<dbReference type="AlphaFoldDB" id="A0A218WQ07"/>
<sequence length="399" mass="45126">MKVEDLLSGRYHDEASNYETGTDTMHVGIDSGSSWAAMLGKRNGLHFPADLYLEGTDQQRGWFQSSLLTSIAINGRAPYIGVIVHAFVLDEKGLKMSKSLGNIVDPYTLIRGKNQKKAPAFGADVLRLWASSVDYTNDVMIGPQAQHQMSDIYRKLRGALRYLLGNLHDWRTDDSVPYDDLPRIDKHALFQLEIFMKNIMERDENYQFFKIFQIIQCFVFLDLSNFYFDVAKDRLYVGAVALPGEVAELLARQLLSISRVIAPILPHLAEDVWQNLSLPPWKMVPQRDSFLKRGGRPRMKNGLLHLMKRSIFGAKFLSLDAKVSLYTSDENLASRLHEVRTATNEADDLQWLFITSQANEMGSRIDELEQSINELRTEMGIEGSPSPVPPKGKPTDDSA</sequence>
<evidence type="ECO:0000256" key="6">
    <source>
        <dbReference type="SAM" id="MobiDB-lite"/>
    </source>
</evidence>
<organism evidence="9 10">
    <name type="scientific">Punica granatum</name>
    <name type="common">Pomegranate</name>
    <dbReference type="NCBI Taxonomy" id="22663"/>
    <lineage>
        <taxon>Eukaryota</taxon>
        <taxon>Viridiplantae</taxon>
        <taxon>Streptophyta</taxon>
        <taxon>Embryophyta</taxon>
        <taxon>Tracheophyta</taxon>
        <taxon>Spermatophyta</taxon>
        <taxon>Magnoliopsida</taxon>
        <taxon>eudicotyledons</taxon>
        <taxon>Gunneridae</taxon>
        <taxon>Pentapetalae</taxon>
        <taxon>rosids</taxon>
        <taxon>malvids</taxon>
        <taxon>Myrtales</taxon>
        <taxon>Lythraceae</taxon>
        <taxon>Punica</taxon>
    </lineage>
</organism>
<evidence type="ECO:0008006" key="11">
    <source>
        <dbReference type="Google" id="ProtNLM"/>
    </source>
</evidence>
<evidence type="ECO:0000256" key="4">
    <source>
        <dbReference type="ARBA" id="ARBA00022917"/>
    </source>
</evidence>
<dbReference type="PANTHER" id="PTHR42765:SF1">
    <property type="entry name" value="ISOLEUCINE--TRNA LIGASE, MITOCHONDRIAL"/>
    <property type="match status" value="1"/>
</dbReference>
<gene>
    <name evidence="9" type="ORF">CDL15_Pgr008393</name>
</gene>
<dbReference type="FunFam" id="1.10.730.20:FF:000017">
    <property type="entry name" value="Isoleucyl-tRNA synthetase"/>
    <property type="match status" value="1"/>
</dbReference>
<dbReference type="GO" id="GO:0006428">
    <property type="term" value="P:isoleucyl-tRNA aminoacylation"/>
    <property type="evidence" value="ECO:0007669"/>
    <property type="project" value="TreeGrafter"/>
</dbReference>
<dbReference type="Gene3D" id="1.10.730.20">
    <property type="match status" value="1"/>
</dbReference>
<dbReference type="Pfam" id="PF00133">
    <property type="entry name" value="tRNA-synt_1"/>
    <property type="match status" value="1"/>
</dbReference>
<feature type="domain" description="Methionyl/Valyl/Leucyl/Isoleucyl-tRNA synthetase anticodon-binding" evidence="8">
    <location>
        <begin position="185"/>
        <end position="381"/>
    </location>
</feature>
<keyword evidence="2" id="KW-0547">Nucleotide-binding</keyword>
<reference evidence="10" key="1">
    <citation type="journal article" date="2017" name="Plant J.">
        <title>The pomegranate (Punica granatum L.) genome and the genomics of punicalagin biosynthesis.</title>
        <authorList>
            <person name="Qin G."/>
            <person name="Xu C."/>
            <person name="Ming R."/>
            <person name="Tang H."/>
            <person name="Guyot R."/>
            <person name="Kramer E.M."/>
            <person name="Hu Y."/>
            <person name="Yi X."/>
            <person name="Qi Y."/>
            <person name="Xu X."/>
            <person name="Gao Z."/>
            <person name="Pan H."/>
            <person name="Jian J."/>
            <person name="Tian Y."/>
            <person name="Yue Z."/>
            <person name="Xu Y."/>
        </authorList>
    </citation>
    <scope>NUCLEOTIDE SEQUENCE [LARGE SCALE GENOMIC DNA]</scope>
    <source>
        <strain evidence="10">cv. Dabenzi</strain>
    </source>
</reference>
<dbReference type="PANTHER" id="PTHR42765">
    <property type="entry name" value="SOLEUCYL-TRNA SYNTHETASE"/>
    <property type="match status" value="1"/>
</dbReference>
<dbReference type="Proteomes" id="UP000197138">
    <property type="component" value="Unassembled WGS sequence"/>
</dbReference>
<dbReference type="GO" id="GO:0032543">
    <property type="term" value="P:mitochondrial translation"/>
    <property type="evidence" value="ECO:0007669"/>
    <property type="project" value="TreeGrafter"/>
</dbReference>
<keyword evidence="1" id="KW-0436">Ligase</keyword>
<dbReference type="GO" id="GO:0005524">
    <property type="term" value="F:ATP binding"/>
    <property type="evidence" value="ECO:0007669"/>
    <property type="project" value="UniProtKB-KW"/>
</dbReference>
<dbReference type="InterPro" id="IPR033708">
    <property type="entry name" value="Anticodon_Ile_BEm"/>
</dbReference>
<dbReference type="SUPFAM" id="SSF47323">
    <property type="entry name" value="Anticodon-binding domain of a subclass of class I aminoacyl-tRNA synthetases"/>
    <property type="match status" value="1"/>
</dbReference>
<dbReference type="Gene3D" id="3.40.50.620">
    <property type="entry name" value="HUPs"/>
    <property type="match status" value="1"/>
</dbReference>
<evidence type="ECO:0000313" key="10">
    <source>
        <dbReference type="Proteomes" id="UP000197138"/>
    </source>
</evidence>
<evidence type="ECO:0000259" key="7">
    <source>
        <dbReference type="Pfam" id="PF00133"/>
    </source>
</evidence>
<feature type="domain" description="Aminoacyl-tRNA synthetase class Ia" evidence="7">
    <location>
        <begin position="7"/>
        <end position="140"/>
    </location>
</feature>
<keyword evidence="3" id="KW-0067">ATP-binding</keyword>
<dbReference type="InterPro" id="IPR009080">
    <property type="entry name" value="tRNAsynth_Ia_anticodon-bd"/>
</dbReference>
<keyword evidence="4" id="KW-0648">Protein biosynthesis</keyword>
<comment type="caution">
    <text evidence="9">The sequence shown here is derived from an EMBL/GenBank/DDBJ whole genome shotgun (WGS) entry which is preliminary data.</text>
</comment>
<accession>A0A218WQ07</accession>
<feature type="region of interest" description="Disordered" evidence="6">
    <location>
        <begin position="378"/>
        <end position="399"/>
    </location>
</feature>
<dbReference type="Pfam" id="PF08264">
    <property type="entry name" value="Anticodon_1"/>
    <property type="match status" value="1"/>
</dbReference>
<dbReference type="InterPro" id="IPR002300">
    <property type="entry name" value="aa-tRNA-synth_Ia"/>
</dbReference>
<dbReference type="GO" id="GO:0004822">
    <property type="term" value="F:isoleucine-tRNA ligase activity"/>
    <property type="evidence" value="ECO:0007669"/>
    <property type="project" value="TreeGrafter"/>
</dbReference>
<dbReference type="EMBL" id="MTKT01003794">
    <property type="protein sequence ID" value="OWM74082.1"/>
    <property type="molecule type" value="Genomic_DNA"/>
</dbReference>
<keyword evidence="5" id="KW-0030">Aminoacyl-tRNA synthetase</keyword>
<dbReference type="GO" id="GO:0005739">
    <property type="term" value="C:mitochondrion"/>
    <property type="evidence" value="ECO:0007669"/>
    <property type="project" value="TreeGrafter"/>
</dbReference>
<evidence type="ECO:0000259" key="8">
    <source>
        <dbReference type="Pfam" id="PF08264"/>
    </source>
</evidence>